<keyword evidence="2" id="KW-0520">NAD</keyword>
<keyword evidence="1" id="KW-0560">Oxidoreductase</keyword>
<dbReference type="RefSeq" id="WP_090748116.1">
    <property type="nucleotide sequence ID" value="NZ_FMVT01000020.1"/>
</dbReference>
<dbReference type="OrthoDB" id="9787219at2"/>
<gene>
    <name evidence="4" type="ORF">SAMN05660710_03631</name>
</gene>
<evidence type="ECO:0000313" key="5">
    <source>
        <dbReference type="Proteomes" id="UP000199502"/>
    </source>
</evidence>
<dbReference type="InterPro" id="IPR036291">
    <property type="entry name" value="NAD(P)-bd_dom_sf"/>
</dbReference>
<proteinExistence type="predicted"/>
<evidence type="ECO:0000256" key="2">
    <source>
        <dbReference type="ARBA" id="ARBA00023027"/>
    </source>
</evidence>
<dbReference type="SUPFAM" id="SSF51735">
    <property type="entry name" value="NAD(P)-binding Rossmann-fold domains"/>
    <property type="match status" value="1"/>
</dbReference>
<dbReference type="AlphaFoldDB" id="A0A1G5K2B9"/>
<organism evidence="4 5">
    <name type="scientific">Paracoccus tibetensis</name>
    <dbReference type="NCBI Taxonomy" id="336292"/>
    <lineage>
        <taxon>Bacteria</taxon>
        <taxon>Pseudomonadati</taxon>
        <taxon>Pseudomonadota</taxon>
        <taxon>Alphaproteobacteria</taxon>
        <taxon>Rhodobacterales</taxon>
        <taxon>Paracoccaceae</taxon>
        <taxon>Paracoccus</taxon>
    </lineage>
</organism>
<dbReference type="EMBL" id="FMVT01000020">
    <property type="protein sequence ID" value="SCY94604.1"/>
    <property type="molecule type" value="Genomic_DNA"/>
</dbReference>
<dbReference type="SUPFAM" id="SSF52283">
    <property type="entry name" value="Formate/glycerate dehydrogenase catalytic domain-like"/>
    <property type="match status" value="1"/>
</dbReference>
<evidence type="ECO:0000313" key="4">
    <source>
        <dbReference type="EMBL" id="SCY94604.1"/>
    </source>
</evidence>
<dbReference type="GO" id="GO:0051287">
    <property type="term" value="F:NAD binding"/>
    <property type="evidence" value="ECO:0007669"/>
    <property type="project" value="InterPro"/>
</dbReference>
<dbReference type="InterPro" id="IPR006140">
    <property type="entry name" value="D-isomer_DH_NAD-bd"/>
</dbReference>
<keyword evidence="4" id="KW-0670">Pyruvate</keyword>
<sequence length="302" mass="32381">MALLFVSTAARLPVWQAMFDKAGIPMIAGEAAVTDPAEVTAIACWIPPADLTRYPNLRVVLSVGAGVDHFPPLPEGVALVRTLAPGIEAMVRDWTLMATLMLHRDMPTYLQQASRGLWQSQPVRLASDRRVGIMGMGRIGGLVASSLTALGFEVAGMSRSGRKRAVPIFPADRLDEFLARTDLLICLLPLTEETRGILGRRTFAALPRGAGLVHAGRGPHLDPEALRDALDAGQLSGAILDVTDPEPLPQDHWMWRDPRIVITPHVAAQTDAAEGAAHAIAVMRALQEGAPLPGQVDRALGY</sequence>
<dbReference type="CDD" id="cd12164">
    <property type="entry name" value="GDH_like_2"/>
    <property type="match status" value="1"/>
</dbReference>
<name>A0A1G5K2B9_9RHOB</name>
<reference evidence="4 5" key="1">
    <citation type="submission" date="2016-10" db="EMBL/GenBank/DDBJ databases">
        <authorList>
            <person name="de Groot N.N."/>
        </authorList>
    </citation>
    <scope>NUCLEOTIDE SEQUENCE [LARGE SCALE GENOMIC DNA]</scope>
    <source>
        <strain evidence="4 5">CGMCC 1.8925</strain>
    </source>
</reference>
<dbReference type="Proteomes" id="UP000199502">
    <property type="component" value="Unassembled WGS sequence"/>
</dbReference>
<evidence type="ECO:0000256" key="1">
    <source>
        <dbReference type="ARBA" id="ARBA00023002"/>
    </source>
</evidence>
<dbReference type="PANTHER" id="PTHR43333">
    <property type="entry name" value="2-HACID_DH_C DOMAIN-CONTAINING PROTEIN"/>
    <property type="match status" value="1"/>
</dbReference>
<dbReference type="Pfam" id="PF02826">
    <property type="entry name" value="2-Hacid_dh_C"/>
    <property type="match status" value="1"/>
</dbReference>
<dbReference type="PANTHER" id="PTHR43333:SF1">
    <property type="entry name" value="D-ISOMER SPECIFIC 2-HYDROXYACID DEHYDROGENASE NAD-BINDING DOMAIN-CONTAINING PROTEIN"/>
    <property type="match status" value="1"/>
</dbReference>
<protein>
    <submittedName>
        <fullName evidence="4">Glyoxylate/hydroxypyruvate reductase A</fullName>
    </submittedName>
</protein>
<dbReference type="STRING" id="336292.SAMN05660710_03631"/>
<accession>A0A1G5K2B9</accession>
<keyword evidence="5" id="KW-1185">Reference proteome</keyword>
<dbReference type="GO" id="GO:0016491">
    <property type="term" value="F:oxidoreductase activity"/>
    <property type="evidence" value="ECO:0007669"/>
    <property type="project" value="UniProtKB-KW"/>
</dbReference>
<evidence type="ECO:0000259" key="3">
    <source>
        <dbReference type="Pfam" id="PF02826"/>
    </source>
</evidence>
<feature type="domain" description="D-isomer specific 2-hydroxyacid dehydrogenase NAD-binding" evidence="3">
    <location>
        <begin position="97"/>
        <end position="267"/>
    </location>
</feature>
<dbReference type="Gene3D" id="3.40.50.720">
    <property type="entry name" value="NAD(P)-binding Rossmann-like Domain"/>
    <property type="match status" value="2"/>
</dbReference>